<accession>A0A9P4H3R1</accession>
<dbReference type="OrthoDB" id="3869073at2759"/>
<gene>
    <name evidence="1" type="ORF">EK21DRAFT_38251</name>
</gene>
<sequence length="71" mass="8290">MCTEIHTRFRPCAHTRFARWDYCSVIIPSDRVPETGRACRRHTLKYKEMQERDGGSGRCLECMKTRALRGG</sequence>
<feature type="non-terminal residue" evidence="1">
    <location>
        <position position="71"/>
    </location>
</feature>
<dbReference type="Proteomes" id="UP000799777">
    <property type="component" value="Unassembled WGS sequence"/>
</dbReference>
<protein>
    <submittedName>
        <fullName evidence="1">Uncharacterized protein</fullName>
    </submittedName>
</protein>
<comment type="caution">
    <text evidence="1">The sequence shown here is derived from an EMBL/GenBank/DDBJ whole genome shotgun (WGS) entry which is preliminary data.</text>
</comment>
<evidence type="ECO:0000313" key="2">
    <source>
        <dbReference type="Proteomes" id="UP000799777"/>
    </source>
</evidence>
<proteinExistence type="predicted"/>
<keyword evidence="2" id="KW-1185">Reference proteome</keyword>
<reference evidence="1" key="1">
    <citation type="journal article" date="2020" name="Stud. Mycol.">
        <title>101 Dothideomycetes genomes: a test case for predicting lifestyles and emergence of pathogens.</title>
        <authorList>
            <person name="Haridas S."/>
            <person name="Albert R."/>
            <person name="Binder M."/>
            <person name="Bloem J."/>
            <person name="Labutti K."/>
            <person name="Salamov A."/>
            <person name="Andreopoulos B."/>
            <person name="Baker S."/>
            <person name="Barry K."/>
            <person name="Bills G."/>
            <person name="Bluhm B."/>
            <person name="Cannon C."/>
            <person name="Castanera R."/>
            <person name="Culley D."/>
            <person name="Daum C."/>
            <person name="Ezra D."/>
            <person name="Gonzalez J."/>
            <person name="Henrissat B."/>
            <person name="Kuo A."/>
            <person name="Liang C."/>
            <person name="Lipzen A."/>
            <person name="Lutzoni F."/>
            <person name="Magnuson J."/>
            <person name="Mondo S."/>
            <person name="Nolan M."/>
            <person name="Ohm R."/>
            <person name="Pangilinan J."/>
            <person name="Park H.-J."/>
            <person name="Ramirez L."/>
            <person name="Alfaro M."/>
            <person name="Sun H."/>
            <person name="Tritt A."/>
            <person name="Yoshinaga Y."/>
            <person name="Zwiers L.-H."/>
            <person name="Turgeon B."/>
            <person name="Goodwin S."/>
            <person name="Spatafora J."/>
            <person name="Crous P."/>
            <person name="Grigoriev I."/>
        </authorList>
    </citation>
    <scope>NUCLEOTIDE SEQUENCE</scope>
    <source>
        <strain evidence="1">CBS 110217</strain>
    </source>
</reference>
<dbReference type="AlphaFoldDB" id="A0A9P4H3R1"/>
<name>A0A9P4H3R1_9PLEO</name>
<organism evidence="1 2">
    <name type="scientific">Setomelanomma holmii</name>
    <dbReference type="NCBI Taxonomy" id="210430"/>
    <lineage>
        <taxon>Eukaryota</taxon>
        <taxon>Fungi</taxon>
        <taxon>Dikarya</taxon>
        <taxon>Ascomycota</taxon>
        <taxon>Pezizomycotina</taxon>
        <taxon>Dothideomycetes</taxon>
        <taxon>Pleosporomycetidae</taxon>
        <taxon>Pleosporales</taxon>
        <taxon>Pleosporineae</taxon>
        <taxon>Phaeosphaeriaceae</taxon>
        <taxon>Setomelanomma</taxon>
    </lineage>
</organism>
<evidence type="ECO:0000313" key="1">
    <source>
        <dbReference type="EMBL" id="KAF2027653.1"/>
    </source>
</evidence>
<dbReference type="EMBL" id="ML978223">
    <property type="protein sequence ID" value="KAF2027653.1"/>
    <property type="molecule type" value="Genomic_DNA"/>
</dbReference>